<evidence type="ECO:0000256" key="1">
    <source>
        <dbReference type="SAM" id="MobiDB-lite"/>
    </source>
</evidence>
<protein>
    <submittedName>
        <fullName evidence="2">Uncharacterized protein</fullName>
    </submittedName>
</protein>
<gene>
    <name evidence="2" type="ORF">LIER_01083</name>
</gene>
<evidence type="ECO:0000313" key="3">
    <source>
        <dbReference type="Proteomes" id="UP001454036"/>
    </source>
</evidence>
<dbReference type="Proteomes" id="UP001454036">
    <property type="component" value="Unassembled WGS sequence"/>
</dbReference>
<keyword evidence="3" id="KW-1185">Reference proteome</keyword>
<dbReference type="EMBL" id="BAABME010000100">
    <property type="protein sequence ID" value="GAA0139565.1"/>
    <property type="molecule type" value="Genomic_DNA"/>
</dbReference>
<feature type="region of interest" description="Disordered" evidence="1">
    <location>
        <begin position="47"/>
        <end position="66"/>
    </location>
</feature>
<comment type="caution">
    <text evidence="2">The sequence shown here is derived from an EMBL/GenBank/DDBJ whole genome shotgun (WGS) entry which is preliminary data.</text>
</comment>
<evidence type="ECO:0000313" key="2">
    <source>
        <dbReference type="EMBL" id="GAA0139565.1"/>
    </source>
</evidence>
<proteinExistence type="predicted"/>
<name>A0AAV3NNA9_LITER</name>
<organism evidence="2 3">
    <name type="scientific">Lithospermum erythrorhizon</name>
    <name type="common">Purple gromwell</name>
    <name type="synonym">Lithospermum officinale var. erythrorhizon</name>
    <dbReference type="NCBI Taxonomy" id="34254"/>
    <lineage>
        <taxon>Eukaryota</taxon>
        <taxon>Viridiplantae</taxon>
        <taxon>Streptophyta</taxon>
        <taxon>Embryophyta</taxon>
        <taxon>Tracheophyta</taxon>
        <taxon>Spermatophyta</taxon>
        <taxon>Magnoliopsida</taxon>
        <taxon>eudicotyledons</taxon>
        <taxon>Gunneridae</taxon>
        <taxon>Pentapetalae</taxon>
        <taxon>asterids</taxon>
        <taxon>lamiids</taxon>
        <taxon>Boraginales</taxon>
        <taxon>Boraginaceae</taxon>
        <taxon>Boraginoideae</taxon>
        <taxon>Lithospermeae</taxon>
        <taxon>Lithospermum</taxon>
    </lineage>
</organism>
<dbReference type="AlphaFoldDB" id="A0AAV3NNA9"/>
<accession>A0AAV3NNA9</accession>
<sequence>MASKATLPVVVVDVASSDTLSDPSVGRHVNLDPGHLTLHEESLFPPKAPASTPVTQHPSAFPKEETRHREEKHLYLCMMGNIWRRKFHYHLTRPLFSKRMAAQYKPLTDPYATLAQFAMNDSHVLARHADHLARVNGAVSYQLKCQKKSISIKNELLQGLEVEQTSLRKEMDVMAKTADEQAKRVEDLTGELVKEMEVAKSWDVERADLIS</sequence>
<reference evidence="2 3" key="1">
    <citation type="submission" date="2024-01" db="EMBL/GenBank/DDBJ databases">
        <title>The complete chloroplast genome sequence of Lithospermum erythrorhizon: insights into the phylogenetic relationship among Boraginaceae species and the maternal lineages of purple gromwells.</title>
        <authorList>
            <person name="Okada T."/>
            <person name="Watanabe K."/>
        </authorList>
    </citation>
    <scope>NUCLEOTIDE SEQUENCE [LARGE SCALE GENOMIC DNA]</scope>
</reference>